<keyword evidence="8" id="KW-0411">Iron-sulfur</keyword>
<dbReference type="EMBL" id="SJPH01000002">
    <property type="protein sequence ID" value="TWT47637.1"/>
    <property type="molecule type" value="Genomic_DNA"/>
</dbReference>
<dbReference type="InterPro" id="IPR015421">
    <property type="entry name" value="PyrdxlP-dep_Trfase_major"/>
</dbReference>
<dbReference type="GO" id="GO:0031071">
    <property type="term" value="F:cysteine desulfurase activity"/>
    <property type="evidence" value="ECO:0007669"/>
    <property type="project" value="UniProtKB-EC"/>
</dbReference>
<evidence type="ECO:0000256" key="4">
    <source>
        <dbReference type="ARBA" id="ARBA00022679"/>
    </source>
</evidence>
<protein>
    <recommendedName>
        <fullName evidence="3">cysteine desulfurase</fullName>
        <ecNumber evidence="3">2.8.1.7</ecNumber>
    </recommendedName>
</protein>
<evidence type="ECO:0000256" key="2">
    <source>
        <dbReference type="ARBA" id="ARBA00006490"/>
    </source>
</evidence>
<evidence type="ECO:0000256" key="9">
    <source>
        <dbReference type="ARBA" id="ARBA00050776"/>
    </source>
</evidence>
<keyword evidence="13" id="KW-1185">Reference proteome</keyword>
<reference evidence="12 13" key="1">
    <citation type="submission" date="2019-02" db="EMBL/GenBank/DDBJ databases">
        <title>Deep-cultivation of Planctomycetes and their phenomic and genomic characterization uncovers novel biology.</title>
        <authorList>
            <person name="Wiegand S."/>
            <person name="Jogler M."/>
            <person name="Boedeker C."/>
            <person name="Pinto D."/>
            <person name="Vollmers J."/>
            <person name="Rivas-Marin E."/>
            <person name="Kohn T."/>
            <person name="Peeters S.H."/>
            <person name="Heuer A."/>
            <person name="Rast P."/>
            <person name="Oberbeckmann S."/>
            <person name="Bunk B."/>
            <person name="Jeske O."/>
            <person name="Meyerdierks A."/>
            <person name="Storesund J.E."/>
            <person name="Kallscheuer N."/>
            <person name="Luecker S."/>
            <person name="Lage O.M."/>
            <person name="Pohl T."/>
            <person name="Merkel B.J."/>
            <person name="Hornburger P."/>
            <person name="Mueller R.-W."/>
            <person name="Bruemmer F."/>
            <person name="Labrenz M."/>
            <person name="Spormann A.M."/>
            <person name="Op Den Camp H."/>
            <person name="Overmann J."/>
            <person name="Amann R."/>
            <person name="Jetten M.S.M."/>
            <person name="Mascher T."/>
            <person name="Medema M.H."/>
            <person name="Devos D.P."/>
            <person name="Kaster A.-K."/>
            <person name="Ovreas L."/>
            <person name="Rohde M."/>
            <person name="Galperin M.Y."/>
            <person name="Jogler C."/>
        </authorList>
    </citation>
    <scope>NUCLEOTIDE SEQUENCE [LARGE SCALE GENOMIC DNA]</scope>
    <source>
        <strain evidence="12 13">Pla111</strain>
    </source>
</reference>
<comment type="caution">
    <text evidence="12">The sequence shown here is derived from an EMBL/GenBank/DDBJ whole genome shotgun (WGS) entry which is preliminary data.</text>
</comment>
<dbReference type="Gene3D" id="1.10.260.50">
    <property type="match status" value="1"/>
</dbReference>
<evidence type="ECO:0000313" key="13">
    <source>
        <dbReference type="Proteomes" id="UP000318995"/>
    </source>
</evidence>
<accession>A0A5C5WAU3</accession>
<evidence type="ECO:0000256" key="3">
    <source>
        <dbReference type="ARBA" id="ARBA00012239"/>
    </source>
</evidence>
<dbReference type="InterPro" id="IPR020578">
    <property type="entry name" value="Aminotrans_V_PyrdxlP_BS"/>
</dbReference>
<evidence type="ECO:0000256" key="10">
    <source>
        <dbReference type="RuleBase" id="RU004504"/>
    </source>
</evidence>
<dbReference type="EC" id="2.8.1.7" evidence="3"/>
<evidence type="ECO:0000256" key="7">
    <source>
        <dbReference type="ARBA" id="ARBA00023004"/>
    </source>
</evidence>
<dbReference type="InterPro" id="IPR000192">
    <property type="entry name" value="Aminotrans_V_dom"/>
</dbReference>
<sequence>MRWIYLDYNATTPLAPAAQEAMLPYLADRYADPRAEHAPGRIVAEAIDDARTRVATALGAFADEVAWTSSGTESCSRALRETIEPALRAGSTPHLVVSAIDHAAVLGTARFLQTLGAGLTVVRVDAEGRVDPSDVMAALRPETRLVSIGLANEEIGTVQPLAAIAELCHDEGVLVHTDATQAFGKLPIDVRSLGVDLLSVSAHKAYGPKGVGVLYARRGAPVEPCLLAGFEAADEPAGMPNIAGIVGFGAAAPVAADAAQHSRQQLAALRDRLAKLLLSGAGGGQVYGQIEGPRLVNTLCIALPGVTASDLLSATPEIAATPCATGGPETVVLSPTLQAINADPRVASGAIRLSLGWQTTADEVERAAAALLDAWERCRD</sequence>
<gene>
    <name evidence="12" type="primary">nifS</name>
    <name evidence="12" type="ORF">Pla111_12530</name>
</gene>
<dbReference type="PROSITE" id="PS00595">
    <property type="entry name" value="AA_TRANSFER_CLASS_5"/>
    <property type="match status" value="1"/>
</dbReference>
<dbReference type="RefSeq" id="WP_146572388.1">
    <property type="nucleotide sequence ID" value="NZ_SJPH01000002.1"/>
</dbReference>
<dbReference type="GO" id="GO:0051536">
    <property type="term" value="F:iron-sulfur cluster binding"/>
    <property type="evidence" value="ECO:0007669"/>
    <property type="project" value="UniProtKB-KW"/>
</dbReference>
<keyword evidence="5" id="KW-0479">Metal-binding</keyword>
<dbReference type="SUPFAM" id="SSF53383">
    <property type="entry name" value="PLP-dependent transferases"/>
    <property type="match status" value="1"/>
</dbReference>
<evidence type="ECO:0000256" key="5">
    <source>
        <dbReference type="ARBA" id="ARBA00022723"/>
    </source>
</evidence>
<name>A0A5C5WAU3_9BACT</name>
<dbReference type="Gene3D" id="3.90.1150.10">
    <property type="entry name" value="Aspartate Aminotransferase, domain 1"/>
    <property type="match status" value="1"/>
</dbReference>
<evidence type="ECO:0000256" key="1">
    <source>
        <dbReference type="ARBA" id="ARBA00001933"/>
    </source>
</evidence>
<evidence type="ECO:0000256" key="6">
    <source>
        <dbReference type="ARBA" id="ARBA00022898"/>
    </source>
</evidence>
<dbReference type="InterPro" id="IPR016454">
    <property type="entry name" value="Cysteine_dSase"/>
</dbReference>
<dbReference type="GO" id="GO:0046872">
    <property type="term" value="F:metal ion binding"/>
    <property type="evidence" value="ECO:0007669"/>
    <property type="project" value="UniProtKB-KW"/>
</dbReference>
<dbReference type="Gene3D" id="3.40.640.10">
    <property type="entry name" value="Type I PLP-dependent aspartate aminotransferase-like (Major domain)"/>
    <property type="match status" value="1"/>
</dbReference>
<comment type="similarity">
    <text evidence="2">Belongs to the class-V pyridoxal-phosphate-dependent aminotransferase family. NifS/IscS subfamily.</text>
</comment>
<dbReference type="PANTHER" id="PTHR11601:SF34">
    <property type="entry name" value="CYSTEINE DESULFURASE"/>
    <property type="match status" value="1"/>
</dbReference>
<feature type="domain" description="Aminotransferase class V" evidence="11">
    <location>
        <begin position="4"/>
        <end position="366"/>
    </location>
</feature>
<dbReference type="PIRSF" id="PIRSF005572">
    <property type="entry name" value="NifS"/>
    <property type="match status" value="1"/>
</dbReference>
<proteinExistence type="inferred from homology"/>
<dbReference type="PANTHER" id="PTHR11601">
    <property type="entry name" value="CYSTEINE DESULFURYLASE FAMILY MEMBER"/>
    <property type="match status" value="1"/>
</dbReference>
<keyword evidence="7" id="KW-0408">Iron</keyword>
<dbReference type="OrthoDB" id="9808002at2"/>
<dbReference type="InterPro" id="IPR015424">
    <property type="entry name" value="PyrdxlP-dep_Trfase"/>
</dbReference>
<dbReference type="Pfam" id="PF00266">
    <property type="entry name" value="Aminotran_5"/>
    <property type="match status" value="1"/>
</dbReference>
<comment type="cofactor">
    <cofactor evidence="1 10">
        <name>pyridoxal 5'-phosphate</name>
        <dbReference type="ChEBI" id="CHEBI:597326"/>
    </cofactor>
</comment>
<keyword evidence="6" id="KW-0663">Pyridoxal phosphate</keyword>
<comment type="catalytic activity">
    <reaction evidence="9">
        <text>(sulfur carrier)-H + L-cysteine = (sulfur carrier)-SH + L-alanine</text>
        <dbReference type="Rhea" id="RHEA:43892"/>
        <dbReference type="Rhea" id="RHEA-COMP:14737"/>
        <dbReference type="Rhea" id="RHEA-COMP:14739"/>
        <dbReference type="ChEBI" id="CHEBI:29917"/>
        <dbReference type="ChEBI" id="CHEBI:35235"/>
        <dbReference type="ChEBI" id="CHEBI:57972"/>
        <dbReference type="ChEBI" id="CHEBI:64428"/>
        <dbReference type="EC" id="2.8.1.7"/>
    </reaction>
</comment>
<evidence type="ECO:0000256" key="8">
    <source>
        <dbReference type="ARBA" id="ARBA00023014"/>
    </source>
</evidence>
<dbReference type="Proteomes" id="UP000318995">
    <property type="component" value="Unassembled WGS sequence"/>
</dbReference>
<evidence type="ECO:0000313" key="12">
    <source>
        <dbReference type="EMBL" id="TWT47637.1"/>
    </source>
</evidence>
<dbReference type="InterPro" id="IPR015422">
    <property type="entry name" value="PyrdxlP-dep_Trfase_small"/>
</dbReference>
<keyword evidence="4 12" id="KW-0808">Transferase</keyword>
<dbReference type="AlphaFoldDB" id="A0A5C5WAU3"/>
<organism evidence="12 13">
    <name type="scientific">Botrimarina hoheduenensis</name>
    <dbReference type="NCBI Taxonomy" id="2528000"/>
    <lineage>
        <taxon>Bacteria</taxon>
        <taxon>Pseudomonadati</taxon>
        <taxon>Planctomycetota</taxon>
        <taxon>Planctomycetia</taxon>
        <taxon>Pirellulales</taxon>
        <taxon>Lacipirellulaceae</taxon>
        <taxon>Botrimarina</taxon>
    </lineage>
</organism>
<evidence type="ECO:0000259" key="11">
    <source>
        <dbReference type="Pfam" id="PF00266"/>
    </source>
</evidence>